<name>A0ABT6MI78_9NOCA</name>
<sequence>MSAHGLSAADFDDGMDAARRAQLTRHVASTNLLMMGLGAAVIGASILAGQGPGGWVQVFAVPAVFLILWGVVYRRAQTMGVRKRGVGYYPIALIALLSLLFGLLPLAYNVGALCLLGVGSFVIGWRERCWPVWATALAAVVVGLATVSEPVHRMLGIEETPTSYVPAGIATLIFAVIALAGAGWSRIAENQGLRVG</sequence>
<accession>A0ABT6MI78</accession>
<feature type="transmembrane region" description="Helical" evidence="1">
    <location>
        <begin position="85"/>
        <end position="101"/>
    </location>
</feature>
<feature type="transmembrane region" description="Helical" evidence="1">
    <location>
        <begin position="107"/>
        <end position="125"/>
    </location>
</feature>
<evidence type="ECO:0000256" key="1">
    <source>
        <dbReference type="SAM" id="Phobius"/>
    </source>
</evidence>
<feature type="transmembrane region" description="Helical" evidence="1">
    <location>
        <begin position="163"/>
        <end position="184"/>
    </location>
</feature>
<evidence type="ECO:0000313" key="2">
    <source>
        <dbReference type="EMBL" id="MDH6284002.1"/>
    </source>
</evidence>
<keyword evidence="1" id="KW-0812">Transmembrane</keyword>
<feature type="transmembrane region" description="Helical" evidence="1">
    <location>
        <begin position="28"/>
        <end position="48"/>
    </location>
</feature>
<dbReference type="EMBL" id="JARXVC010000017">
    <property type="protein sequence ID" value="MDH6284002.1"/>
    <property type="molecule type" value="Genomic_DNA"/>
</dbReference>
<dbReference type="Proteomes" id="UP001160334">
    <property type="component" value="Unassembled WGS sequence"/>
</dbReference>
<evidence type="ECO:0008006" key="4">
    <source>
        <dbReference type="Google" id="ProtNLM"/>
    </source>
</evidence>
<dbReference type="RefSeq" id="WP_280763251.1">
    <property type="nucleotide sequence ID" value="NZ_JARXVC010000017.1"/>
</dbReference>
<keyword evidence="1" id="KW-0472">Membrane</keyword>
<feature type="transmembrane region" description="Helical" evidence="1">
    <location>
        <begin position="132"/>
        <end position="151"/>
    </location>
</feature>
<evidence type="ECO:0000313" key="3">
    <source>
        <dbReference type="Proteomes" id="UP001160334"/>
    </source>
</evidence>
<keyword evidence="1" id="KW-1133">Transmembrane helix</keyword>
<feature type="transmembrane region" description="Helical" evidence="1">
    <location>
        <begin position="54"/>
        <end position="73"/>
    </location>
</feature>
<gene>
    <name evidence="2" type="ORF">M2280_005253</name>
</gene>
<reference evidence="2 3" key="1">
    <citation type="submission" date="2023-04" db="EMBL/GenBank/DDBJ databases">
        <title>Forest soil microbial communities from Buena Vista Peninsula, Colon Province, Panama.</title>
        <authorList>
            <person name="Bouskill N."/>
        </authorList>
    </citation>
    <scope>NUCLEOTIDE SEQUENCE [LARGE SCALE GENOMIC DNA]</scope>
    <source>
        <strain evidence="2 3">CFH S0262</strain>
    </source>
</reference>
<proteinExistence type="predicted"/>
<organism evidence="2 3">
    <name type="scientific">Prescottella agglutinans</name>
    <dbReference type="NCBI Taxonomy" id="1644129"/>
    <lineage>
        <taxon>Bacteria</taxon>
        <taxon>Bacillati</taxon>
        <taxon>Actinomycetota</taxon>
        <taxon>Actinomycetes</taxon>
        <taxon>Mycobacteriales</taxon>
        <taxon>Nocardiaceae</taxon>
        <taxon>Prescottella</taxon>
    </lineage>
</organism>
<keyword evidence="3" id="KW-1185">Reference proteome</keyword>
<comment type="caution">
    <text evidence="2">The sequence shown here is derived from an EMBL/GenBank/DDBJ whole genome shotgun (WGS) entry which is preliminary data.</text>
</comment>
<protein>
    <recommendedName>
        <fullName evidence="4">DUF2157 domain-containing protein</fullName>
    </recommendedName>
</protein>